<feature type="domain" description="PKD" evidence="11">
    <location>
        <begin position="728"/>
        <end position="764"/>
    </location>
</feature>
<dbReference type="PROSITE" id="PS50093">
    <property type="entry name" value="PKD"/>
    <property type="match status" value="2"/>
</dbReference>
<sequence length="2068" mass="228558">MFRAFLSTFIALQCFCHGSSAAGHGEQPWFMGCVNASSGLYPAEGVRDLDPVTCSVRCLDEGRKGNLALYRTKGPFLHSISLSTSPDRVHAGRTFVLEVSGNLAGRPSQPTGLLGVGETSLSHVTVDFSGMTTAGQSSHHVNVLDDGSFALSSDWILETSGKHEINVSVSNPLSRLSSTLQLSVLQPFPDALVISLFHGPLGVPSCTPYIQMNSHNMTVKAAYVGDPVTLQAHVADGLAAEFTWWLIHREREEKKGVEEQRTGVKTDCLPNTDCLNSTVIWTFKTEGVHVVSVNASTTYGWTQETIYIAVVQVAVSDLKVSVSGNQLSAGEAISVEVELLTTMKHLLLLNLTLNTDYDDDVRSNFTNCNENISDNTGNINKAENHTRKTTKQEISNDYVLGNSNHGNINFDHNLNQYHNNIRCHSGTQSHPPSNGLIPVHLLHMSNCSDCHVHLHLHCRLPTTAGQYHLTASVLSTADPSSVLLSAVLPQALMVHERLRAPRPSGSWMSVVPTQSEFSLEVVSCVKSKVVWIFSLDDAVVINRTTKNWYINVSLPIAGRYNVTVKAFNPISWASFHTHILVQDPVGDLSLNVLSVITTNQKHLVLFAVTSGSNMTVSLLVNATLLYRNSNYSAAEEAAAVLFFDHAGTVVVELRAENRVSSQNKNVTVSVEGKRKPSPQVNPTRQPPTSQRPVHNLTDNTVRIHAAEQAYPTNTDITFLAVADVMEAVEFLWYFGDSKSTRTTSKTVTKRYYAPGRYDVVVVVSAGGTSFTSEVFPLVIQRAVKLNRLVHQASVLQNHTVTVSCRVNVGTDVVFLWSFGDGTTRWGQSTEQHVFHRTGEFRVGVTVSNLVSSASLSSHIFVVEQPCQPPPVKNMGPLKLQVRRHKVIRLGVTYETQVDCDISGGLHYTWTLFDSAGQVFPLPLIHTHRQSLILPSHLLQYDTYTAIARVQVVGSVVYSNYSVRVQVIPSPLVAAIQGGTNVFINNRNTTVVTLDGQRSYNPDFPVSPVSFSWGCKPVSSITGSCFNQHITTSSSVLTFPAGFLKHNFDQFRFTLTISSGEHSASTETFITVTPNVNRKVEVYCPQCRGDQVNWDQSFSINALCEDCDVSPQHIQYTWSLYRVNASSKPVIEVPFCYTVDLSAPSTIIEGPAISPQTPGTSSLHPPAADSPHYTHTVQAFPTVYLTENASETAAEKLNLKLLYSSTEYLPRALDSGSGQGDVISEFPIDSDSSTDWEFSFPVLESGKVGDQPDYDVPFLSTEEGDPGISAGRPTGVADETFSPGDDSVFYSVSHADEGSNLVDSRPSVVIQEPTLLDLPRDLVDRGLFESYTYTGISSSLLSLRPFSLRPGNRYMLEVTANSQSSFLGRTQMFLKTNPAPKGMTCQVQPIKGSELYTHFSIFCTSGKEDLLYEYSFSVGNRPPRILYHGRDFQYYFSLPSGDRSDGYKVTIYIKIRSSAYGTTTKPCPVTVQVQPNFLRDTFSPHRDPDLELSESGLKNLSAMVRLGNSAEIRNYVSLISSILNRLSMDTEADTHAQRRTRNILICTVCELESSEQASMVDSISILKDLLQVTSQVTLVSARRVTAHVHAISQHFSESTVPVRYHLDQKTLNILFTLLSYSLQAAVNSYDFTTNSADVTQELESDSLTGENIRNAVGALNDCISDSCSGVFIKTSISIKQAVQHVYDVLQTASDLMLRYILFSKIREHRVITGLMSFYVTNQNQTSTVISSGATIFYMPPSLIQLLFAGRRGETESRQRQPCVLSLLTELTQSPISWARYPGKVSGPVVDLSLYECSTRRRIPVRTLLQPINIELQQPPRNESSVRDFVLLRSQINYHSFNITQEHLQQAIQLSVVFVPPPNKTFPIMLLFSMFERPTPSMHHLHRIHQWETNSTRITLPPSYLHTPGVCYLALLNADFAKPPRHNHLSSQVNYSLKVDRSLCLSWDDHQRAWTHLGCRIQLEDRNTAVNCSCHQLRPLTVVKQQIQSSHDTADLDPFLSVSSDLTVLCVLVLCVCLYIPGLLVCRRADVISKENQKVHYLTDNSPCDPYLYAVTIHTGLCSAASMSAK</sequence>
<keyword evidence="4" id="KW-0677">Repeat</keyword>
<dbReference type="Gene3D" id="2.60.40.10">
    <property type="entry name" value="Immunoglobulins"/>
    <property type="match status" value="2"/>
</dbReference>
<dbReference type="InterPro" id="IPR000601">
    <property type="entry name" value="PKD_dom"/>
</dbReference>
<dbReference type="InterPro" id="IPR002859">
    <property type="entry name" value="PKD/REJ-like"/>
</dbReference>
<feature type="domain" description="GAIN-B" evidence="12">
    <location>
        <begin position="1837"/>
        <end position="1988"/>
    </location>
</feature>
<dbReference type="Pfam" id="PF02010">
    <property type="entry name" value="REJ"/>
    <property type="match status" value="2"/>
</dbReference>
<feature type="chain" id="PRO_5043483204" evidence="10">
    <location>
        <begin position="22"/>
        <end position="2068"/>
    </location>
</feature>
<evidence type="ECO:0000259" key="13">
    <source>
        <dbReference type="PROSITE" id="PS51111"/>
    </source>
</evidence>
<reference evidence="14 15" key="1">
    <citation type="submission" date="2024-01" db="EMBL/GenBank/DDBJ databases">
        <authorList>
            <person name="Alioto T."/>
            <person name="Alioto T."/>
            <person name="Gomez Garrido J."/>
        </authorList>
    </citation>
    <scope>NUCLEOTIDE SEQUENCE [LARGE SCALE GENOMIC DNA]</scope>
</reference>
<evidence type="ECO:0000256" key="10">
    <source>
        <dbReference type="SAM" id="SignalP"/>
    </source>
</evidence>
<evidence type="ECO:0000256" key="3">
    <source>
        <dbReference type="ARBA" id="ARBA00022692"/>
    </source>
</evidence>
<dbReference type="SUPFAM" id="SSF49299">
    <property type="entry name" value="PKD domain"/>
    <property type="match status" value="2"/>
</dbReference>
<organism evidence="14 15">
    <name type="scientific">Scomber scombrus</name>
    <name type="common">Atlantic mackerel</name>
    <name type="synonym">Scomber vernalis</name>
    <dbReference type="NCBI Taxonomy" id="13677"/>
    <lineage>
        <taxon>Eukaryota</taxon>
        <taxon>Metazoa</taxon>
        <taxon>Chordata</taxon>
        <taxon>Craniata</taxon>
        <taxon>Vertebrata</taxon>
        <taxon>Euteleostomi</taxon>
        <taxon>Actinopterygii</taxon>
        <taxon>Neopterygii</taxon>
        <taxon>Teleostei</taxon>
        <taxon>Neoteleostei</taxon>
        <taxon>Acanthomorphata</taxon>
        <taxon>Pelagiaria</taxon>
        <taxon>Scombriformes</taxon>
        <taxon>Scombridae</taxon>
        <taxon>Scomber</taxon>
    </lineage>
</organism>
<dbReference type="Proteomes" id="UP001314229">
    <property type="component" value="Unassembled WGS sequence"/>
</dbReference>
<protein>
    <submittedName>
        <fullName evidence="14">Polycystic kidney disease 1 like 1</fullName>
    </submittedName>
</protein>
<feature type="signal peptide" evidence="10">
    <location>
        <begin position="1"/>
        <end position="21"/>
    </location>
</feature>
<keyword evidence="6 9" id="KW-0472">Membrane</keyword>
<dbReference type="Pfam" id="PF00801">
    <property type="entry name" value="PKD"/>
    <property type="match status" value="2"/>
</dbReference>
<dbReference type="CDD" id="cd00146">
    <property type="entry name" value="PKD"/>
    <property type="match status" value="1"/>
</dbReference>
<evidence type="ECO:0000256" key="6">
    <source>
        <dbReference type="ARBA" id="ARBA00023136"/>
    </source>
</evidence>
<feature type="region of interest" description="Disordered" evidence="8">
    <location>
        <begin position="662"/>
        <end position="694"/>
    </location>
</feature>
<comment type="subcellular location">
    <subcellularLocation>
        <location evidence="1">Membrane</location>
        <topology evidence="1">Multi-pass membrane protein</topology>
    </subcellularLocation>
</comment>
<dbReference type="InterPro" id="IPR057244">
    <property type="entry name" value="GAIN_B"/>
</dbReference>
<name>A0AAV1QAT9_SCOSC</name>
<dbReference type="PANTHER" id="PTHR46730:SF4">
    <property type="entry name" value="POLYCYSTIC KIDNEY DISEASE PROTEIN 1-LIKE 1"/>
    <property type="match status" value="1"/>
</dbReference>
<feature type="domain" description="REJ" evidence="13">
    <location>
        <begin position="866"/>
        <end position="1576"/>
    </location>
</feature>
<dbReference type="EMBL" id="CAWUFR010000636">
    <property type="protein sequence ID" value="CAK6980027.1"/>
    <property type="molecule type" value="Genomic_DNA"/>
</dbReference>
<evidence type="ECO:0000259" key="12">
    <source>
        <dbReference type="PROSITE" id="PS50221"/>
    </source>
</evidence>
<evidence type="ECO:0000256" key="8">
    <source>
        <dbReference type="SAM" id="MobiDB-lite"/>
    </source>
</evidence>
<keyword evidence="7" id="KW-1015">Disulfide bond</keyword>
<keyword evidence="15" id="KW-1185">Reference proteome</keyword>
<evidence type="ECO:0000313" key="14">
    <source>
        <dbReference type="EMBL" id="CAK6980027.1"/>
    </source>
</evidence>
<comment type="similarity">
    <text evidence="2">Belongs to the polycystin family.</text>
</comment>
<dbReference type="GO" id="GO:0005886">
    <property type="term" value="C:plasma membrane"/>
    <property type="evidence" value="ECO:0007669"/>
    <property type="project" value="TreeGrafter"/>
</dbReference>
<evidence type="ECO:0000256" key="1">
    <source>
        <dbReference type="ARBA" id="ARBA00004141"/>
    </source>
</evidence>
<dbReference type="InterPro" id="IPR014010">
    <property type="entry name" value="REJ_dom"/>
</dbReference>
<feature type="non-terminal residue" evidence="14">
    <location>
        <position position="2068"/>
    </location>
</feature>
<evidence type="ECO:0000313" key="15">
    <source>
        <dbReference type="Proteomes" id="UP001314229"/>
    </source>
</evidence>
<proteinExistence type="inferred from homology"/>
<dbReference type="InterPro" id="IPR022409">
    <property type="entry name" value="PKD/Chitinase_dom"/>
</dbReference>
<dbReference type="PROSITE" id="PS51111">
    <property type="entry name" value="REJ"/>
    <property type="match status" value="1"/>
</dbReference>
<evidence type="ECO:0000256" key="4">
    <source>
        <dbReference type="ARBA" id="ARBA00022737"/>
    </source>
</evidence>
<evidence type="ECO:0000256" key="7">
    <source>
        <dbReference type="ARBA" id="ARBA00023157"/>
    </source>
</evidence>
<evidence type="ECO:0000256" key="2">
    <source>
        <dbReference type="ARBA" id="ARBA00007200"/>
    </source>
</evidence>
<feature type="domain" description="PKD" evidence="11">
    <location>
        <begin position="809"/>
        <end position="861"/>
    </location>
</feature>
<evidence type="ECO:0000256" key="5">
    <source>
        <dbReference type="ARBA" id="ARBA00022989"/>
    </source>
</evidence>
<feature type="transmembrane region" description="Helical" evidence="9">
    <location>
        <begin position="2004"/>
        <end position="2024"/>
    </location>
</feature>
<evidence type="ECO:0000259" key="11">
    <source>
        <dbReference type="PROSITE" id="PS50093"/>
    </source>
</evidence>
<dbReference type="SMART" id="SM00089">
    <property type="entry name" value="PKD"/>
    <property type="match status" value="4"/>
</dbReference>
<keyword evidence="5 9" id="KW-1133">Transmembrane helix</keyword>
<dbReference type="GO" id="GO:0006816">
    <property type="term" value="P:calcium ion transport"/>
    <property type="evidence" value="ECO:0007669"/>
    <property type="project" value="TreeGrafter"/>
</dbReference>
<feature type="compositionally biased region" description="Polar residues" evidence="8">
    <location>
        <begin position="678"/>
        <end position="694"/>
    </location>
</feature>
<accession>A0AAV1QAT9</accession>
<comment type="caution">
    <text evidence="14">The sequence shown here is derived from an EMBL/GenBank/DDBJ whole genome shotgun (WGS) entry which is preliminary data.</text>
</comment>
<dbReference type="InterPro" id="IPR013783">
    <property type="entry name" value="Ig-like_fold"/>
</dbReference>
<dbReference type="PROSITE" id="PS50221">
    <property type="entry name" value="GAIN_B"/>
    <property type="match status" value="1"/>
</dbReference>
<keyword evidence="10" id="KW-0732">Signal</keyword>
<gene>
    <name evidence="14" type="ORF">FSCOSCO3_A006306</name>
</gene>
<evidence type="ECO:0000256" key="9">
    <source>
        <dbReference type="SAM" id="Phobius"/>
    </source>
</evidence>
<dbReference type="PANTHER" id="PTHR46730">
    <property type="entry name" value="POLYCYSTIN-1"/>
    <property type="match status" value="1"/>
</dbReference>
<dbReference type="InterPro" id="IPR035986">
    <property type="entry name" value="PKD_dom_sf"/>
</dbReference>
<keyword evidence="3 9" id="KW-0812">Transmembrane</keyword>
<dbReference type="GO" id="GO:0005261">
    <property type="term" value="F:monoatomic cation channel activity"/>
    <property type="evidence" value="ECO:0007669"/>
    <property type="project" value="TreeGrafter"/>
</dbReference>